<protein>
    <recommendedName>
        <fullName evidence="3">F-box domain-containing protein</fullName>
    </recommendedName>
</protein>
<sequence length="575" mass="65661">MVVSDIEAGETSPSLEALIAMMKRWEESGFEHIVDESQRRQIEILDDTLQSGFPKPANEASIRSFPHSAASLQKTLRDVVPTLEKFRKQLLTDIEIATERTRRLTLMCGVAALSDDLLAKIFDIAALDSGNGKPKTAVNVSRVSKRFRSVALSSHALWNFIFWSTDSPPDSFHQVTLCLQRSSQNPIEVMFEDASTYDRKISGSVVFARFFNAVLPHVARWKSFTFQFQGKTDITTDICNVIANLDSLPEAPLFQKLSLKSWFHSQILLSGESGFPIPFSKWSIPSLREIVLRNFEVDLKAFPTLENITQCVQVSNFNFNAFYVDLMAFRSLKFLGLGILTGIETEQLPEGIPRLDLPTLSELILSLRVTYNKPFDALITSINCPNITELTVHFLYSIDDEDLWGYGTKMKVTQHYIRLLFCLPNRFRRVESLTLSMKQADCVDADEGDVGHMLYAVPFEHLPSLRKLYLIGSLKSLRPYKKSYAQRYEIEENKVFPAIEMISVRSLRPERLYDWIGKVMKKLEKQGDWERCFDYLVLGGKHTTFKGLKVSEIEYIPRDRIPEWIAFCTKSLVKG</sequence>
<dbReference type="Proteomes" id="UP000053477">
    <property type="component" value="Unassembled WGS sequence"/>
</dbReference>
<evidence type="ECO:0008006" key="3">
    <source>
        <dbReference type="Google" id="ProtNLM"/>
    </source>
</evidence>
<dbReference type="InterPro" id="IPR032675">
    <property type="entry name" value="LRR_dom_sf"/>
</dbReference>
<dbReference type="OrthoDB" id="3225069at2759"/>
<dbReference type="SUPFAM" id="SSF52047">
    <property type="entry name" value="RNI-like"/>
    <property type="match status" value="1"/>
</dbReference>
<evidence type="ECO:0000313" key="2">
    <source>
        <dbReference type="Proteomes" id="UP000053477"/>
    </source>
</evidence>
<keyword evidence="2" id="KW-1185">Reference proteome</keyword>
<reference evidence="1 2" key="1">
    <citation type="submission" date="2015-04" db="EMBL/GenBank/DDBJ databases">
        <title>Complete genome sequence of Schizopora paradoxa KUC8140, a cosmopolitan wood degrader in East Asia.</title>
        <authorList>
            <consortium name="DOE Joint Genome Institute"/>
            <person name="Min B."/>
            <person name="Park H."/>
            <person name="Jang Y."/>
            <person name="Kim J.-J."/>
            <person name="Kim K.H."/>
            <person name="Pangilinan J."/>
            <person name="Lipzen A."/>
            <person name="Riley R."/>
            <person name="Grigoriev I.V."/>
            <person name="Spatafora J.W."/>
            <person name="Choi I.-G."/>
        </authorList>
    </citation>
    <scope>NUCLEOTIDE SEQUENCE [LARGE SCALE GENOMIC DNA]</scope>
    <source>
        <strain evidence="1 2">KUC8140</strain>
    </source>
</reference>
<dbReference type="EMBL" id="KQ085894">
    <property type="protein sequence ID" value="KLO18495.1"/>
    <property type="molecule type" value="Genomic_DNA"/>
</dbReference>
<dbReference type="Gene3D" id="3.80.10.10">
    <property type="entry name" value="Ribonuclease Inhibitor"/>
    <property type="match status" value="1"/>
</dbReference>
<accession>A0A0H2S2F9</accession>
<evidence type="ECO:0000313" key="1">
    <source>
        <dbReference type="EMBL" id="KLO18495.1"/>
    </source>
</evidence>
<proteinExistence type="predicted"/>
<gene>
    <name evidence="1" type="ORF">SCHPADRAFT_120016</name>
</gene>
<dbReference type="InParanoid" id="A0A0H2S2F9"/>
<dbReference type="Gene3D" id="1.20.1280.50">
    <property type="match status" value="1"/>
</dbReference>
<dbReference type="AlphaFoldDB" id="A0A0H2S2F9"/>
<name>A0A0H2S2F9_9AGAM</name>
<organism evidence="1 2">
    <name type="scientific">Schizopora paradoxa</name>
    <dbReference type="NCBI Taxonomy" id="27342"/>
    <lineage>
        <taxon>Eukaryota</taxon>
        <taxon>Fungi</taxon>
        <taxon>Dikarya</taxon>
        <taxon>Basidiomycota</taxon>
        <taxon>Agaricomycotina</taxon>
        <taxon>Agaricomycetes</taxon>
        <taxon>Hymenochaetales</taxon>
        <taxon>Schizoporaceae</taxon>
        <taxon>Schizopora</taxon>
    </lineage>
</organism>